<evidence type="ECO:0000313" key="1">
    <source>
        <dbReference type="EMBL" id="RGK47222.1"/>
    </source>
</evidence>
<name>A0A8B2Z022_9LACO</name>
<gene>
    <name evidence="1" type="ORF">DXD09_04575</name>
</gene>
<proteinExistence type="predicted"/>
<dbReference type="AlphaFoldDB" id="A0A8B2Z022"/>
<reference evidence="1 2" key="1">
    <citation type="submission" date="2018-08" db="EMBL/GenBank/DDBJ databases">
        <title>A genome reference for cultivated species of the human gut microbiota.</title>
        <authorList>
            <person name="Zou Y."/>
            <person name="Xue W."/>
            <person name="Luo G."/>
        </authorList>
    </citation>
    <scope>NUCLEOTIDE SEQUENCE [LARGE SCALE GENOMIC DNA]</scope>
    <source>
        <strain evidence="1 2">TF10-9AT</strain>
    </source>
</reference>
<accession>A0A8B2Z022</accession>
<protein>
    <submittedName>
        <fullName evidence="1">Uncharacterized protein</fullName>
    </submittedName>
</protein>
<evidence type="ECO:0000313" key="2">
    <source>
        <dbReference type="Proteomes" id="UP000260790"/>
    </source>
</evidence>
<dbReference type="Proteomes" id="UP000260790">
    <property type="component" value="Unassembled WGS sequence"/>
</dbReference>
<dbReference type="EMBL" id="QSQR01000003">
    <property type="protein sequence ID" value="RGK47222.1"/>
    <property type="molecule type" value="Genomic_DNA"/>
</dbReference>
<organism evidence="1 2">
    <name type="scientific">Ligilactobacillus ruminis</name>
    <dbReference type="NCBI Taxonomy" id="1623"/>
    <lineage>
        <taxon>Bacteria</taxon>
        <taxon>Bacillati</taxon>
        <taxon>Bacillota</taxon>
        <taxon>Bacilli</taxon>
        <taxon>Lactobacillales</taxon>
        <taxon>Lactobacillaceae</taxon>
        <taxon>Ligilactobacillus</taxon>
    </lineage>
</organism>
<sequence>MLKMNSELDRRCKLAVRRNAIKFKAMSVVSEVRIERFGQSKVVPRVFVLFSDESFFFTIF</sequence>
<comment type="caution">
    <text evidence="1">The sequence shown here is derived from an EMBL/GenBank/DDBJ whole genome shotgun (WGS) entry which is preliminary data.</text>
</comment>